<dbReference type="Gene3D" id="3.40.190.10">
    <property type="entry name" value="Periplasmic binding protein-like II"/>
    <property type="match status" value="2"/>
</dbReference>
<dbReference type="RefSeq" id="WP_182216889.1">
    <property type="nucleotide sequence ID" value="NZ_JACEZS010000007.1"/>
</dbReference>
<keyword evidence="1" id="KW-0732">Signal</keyword>
<accession>A0A7W2EGU8</accession>
<gene>
    <name evidence="3" type="ORF">H3H36_10005</name>
</gene>
<dbReference type="Proteomes" id="UP000566711">
    <property type="component" value="Unassembled WGS sequence"/>
</dbReference>
<dbReference type="EMBL" id="JACEZS010000007">
    <property type="protein sequence ID" value="MBA5605694.1"/>
    <property type="molecule type" value="Genomic_DNA"/>
</dbReference>
<dbReference type="SMART" id="SM00062">
    <property type="entry name" value="PBPb"/>
    <property type="match status" value="1"/>
</dbReference>
<dbReference type="InterPro" id="IPR001638">
    <property type="entry name" value="Solute-binding_3/MltF_N"/>
</dbReference>
<evidence type="ECO:0000259" key="2">
    <source>
        <dbReference type="SMART" id="SM00062"/>
    </source>
</evidence>
<name>A0A7W2EGU8_9BURK</name>
<dbReference type="SUPFAM" id="SSF53850">
    <property type="entry name" value="Periplasmic binding protein-like II"/>
    <property type="match status" value="1"/>
</dbReference>
<evidence type="ECO:0000313" key="3">
    <source>
        <dbReference type="EMBL" id="MBA5605694.1"/>
    </source>
</evidence>
<feature type="chain" id="PRO_5030780767" evidence="1">
    <location>
        <begin position="25"/>
        <end position="254"/>
    </location>
</feature>
<comment type="caution">
    <text evidence="3">The sequence shown here is derived from an EMBL/GenBank/DDBJ whole genome shotgun (WGS) entry which is preliminary data.</text>
</comment>
<reference evidence="3 4" key="1">
    <citation type="submission" date="2020-07" db="EMBL/GenBank/DDBJ databases">
        <title>Novel species isolated from subtropical streams in China.</title>
        <authorList>
            <person name="Lu H."/>
        </authorList>
    </citation>
    <scope>NUCLEOTIDE SEQUENCE [LARGE SCALE GENOMIC DNA]</scope>
    <source>
        <strain evidence="3 4">FT3S</strain>
    </source>
</reference>
<feature type="signal peptide" evidence="1">
    <location>
        <begin position="1"/>
        <end position="24"/>
    </location>
</feature>
<sequence length="254" mass="28614">MSLRLPYRLLAVLAACAALIPARAAEVRMAFGEKIPPFCFPETNSGIELEVIGEALAYRGHVLKPQYFPFARVPVAFKGRMVDAAMTDLGEDLTAAGGNYGDPAVLYDNVFISLKDRHLVIHTPQDLRGLRVIAFAGAAKRYPAWLGPVKDAGLYFEQNDQALQVLTLDKGRYDLVLSDRNIFKYFTLQLKREHGVPLKPIQEHSFVKLNPMDYRPVFRDSHVRDDFNAGLKHLKETGRYNAIYQKYLGDDKSN</sequence>
<proteinExistence type="predicted"/>
<organism evidence="3 4">
    <name type="scientific">Rugamonas fusca</name>
    <dbReference type="NCBI Taxonomy" id="2758568"/>
    <lineage>
        <taxon>Bacteria</taxon>
        <taxon>Pseudomonadati</taxon>
        <taxon>Pseudomonadota</taxon>
        <taxon>Betaproteobacteria</taxon>
        <taxon>Burkholderiales</taxon>
        <taxon>Oxalobacteraceae</taxon>
        <taxon>Telluria group</taxon>
        <taxon>Rugamonas</taxon>
    </lineage>
</organism>
<evidence type="ECO:0000313" key="4">
    <source>
        <dbReference type="Proteomes" id="UP000566711"/>
    </source>
</evidence>
<evidence type="ECO:0000256" key="1">
    <source>
        <dbReference type="SAM" id="SignalP"/>
    </source>
</evidence>
<keyword evidence="4" id="KW-1185">Reference proteome</keyword>
<feature type="domain" description="Solute-binding protein family 3/N-terminal" evidence="2">
    <location>
        <begin position="26"/>
        <end position="251"/>
    </location>
</feature>
<dbReference type="AlphaFoldDB" id="A0A7W2EGU8"/>
<protein>
    <submittedName>
        <fullName evidence="3">ABC transporter substrate-binding protein</fullName>
    </submittedName>
</protein>